<accession>A0ABX0NZE6</accession>
<keyword evidence="2" id="KW-1185">Reference proteome</keyword>
<proteinExistence type="predicted"/>
<dbReference type="EMBL" id="WHJH01000040">
    <property type="protein sequence ID" value="NHZ92159.1"/>
    <property type="molecule type" value="Genomic_DNA"/>
</dbReference>
<reference evidence="1 2" key="1">
    <citation type="submission" date="2019-10" db="EMBL/GenBank/DDBJ databases">
        <title>Taxonomy of Antarctic Massilia spp.: description of Massilia rubra sp. nov., Massilia aquatica sp. nov., Massilia mucilaginosa sp. nov., Massilia frigida sp. nov. isolated from streams, lakes and regoliths.</title>
        <authorList>
            <person name="Holochova P."/>
            <person name="Sedlacek I."/>
            <person name="Kralova S."/>
            <person name="Maslanova I."/>
            <person name="Busse H.-J."/>
            <person name="Stankova E."/>
            <person name="Vrbovska V."/>
            <person name="Kovarovic V."/>
            <person name="Bartak M."/>
            <person name="Svec P."/>
            <person name="Pantucek R."/>
        </authorList>
    </citation>
    <scope>NUCLEOTIDE SEQUENCE [LARGE SCALE GENOMIC DNA]</scope>
    <source>
        <strain evidence="1 2">CCM 8733</strain>
    </source>
</reference>
<protein>
    <submittedName>
        <fullName evidence="1">Uncharacterized protein</fullName>
    </submittedName>
</protein>
<dbReference type="RefSeq" id="WP_166880782.1">
    <property type="nucleotide sequence ID" value="NZ_WHJH01000040.1"/>
</dbReference>
<gene>
    <name evidence="1" type="ORF">F2P45_24595</name>
</gene>
<comment type="caution">
    <text evidence="1">The sequence shown here is derived from an EMBL/GenBank/DDBJ whole genome shotgun (WGS) entry which is preliminary data.</text>
</comment>
<sequence>MKFSPDSTGMPAVWVYLHFEDDYDPSDAKINRLRKVSSAISQKLLAMELDSWPYVKLVTD</sequence>
<evidence type="ECO:0000313" key="1">
    <source>
        <dbReference type="EMBL" id="NHZ92159.1"/>
    </source>
</evidence>
<evidence type="ECO:0000313" key="2">
    <source>
        <dbReference type="Proteomes" id="UP000609726"/>
    </source>
</evidence>
<name>A0ABX0NZE6_9BURK</name>
<dbReference type="Proteomes" id="UP000609726">
    <property type="component" value="Unassembled WGS sequence"/>
</dbReference>
<organism evidence="1 2">
    <name type="scientific">Massilia mucilaginosa</name>
    <dbReference type="NCBI Taxonomy" id="2609282"/>
    <lineage>
        <taxon>Bacteria</taxon>
        <taxon>Pseudomonadati</taxon>
        <taxon>Pseudomonadota</taxon>
        <taxon>Betaproteobacteria</taxon>
        <taxon>Burkholderiales</taxon>
        <taxon>Oxalobacteraceae</taxon>
        <taxon>Telluria group</taxon>
        <taxon>Massilia</taxon>
    </lineage>
</organism>